<dbReference type="EMBL" id="BMEY01000001">
    <property type="protein sequence ID" value="GGA63056.1"/>
    <property type="molecule type" value="Genomic_DNA"/>
</dbReference>
<name>A0A916RQD4_9BACI</name>
<dbReference type="InterPro" id="IPR013367">
    <property type="entry name" value="Flagellar_put"/>
</dbReference>
<dbReference type="AlphaFoldDB" id="A0A916RQD4"/>
<reference evidence="1" key="1">
    <citation type="journal article" date="2014" name="Int. J. Syst. Evol. Microbiol.">
        <title>Complete genome sequence of Corynebacterium casei LMG S-19264T (=DSM 44701T), isolated from a smear-ripened cheese.</title>
        <authorList>
            <consortium name="US DOE Joint Genome Institute (JGI-PGF)"/>
            <person name="Walter F."/>
            <person name="Albersmeier A."/>
            <person name="Kalinowski J."/>
            <person name="Ruckert C."/>
        </authorList>
    </citation>
    <scope>NUCLEOTIDE SEQUENCE</scope>
    <source>
        <strain evidence="1">CGMCC 1.12408</strain>
    </source>
</reference>
<dbReference type="NCBIfam" id="TIGR02530">
    <property type="entry name" value="flg_new"/>
    <property type="match status" value="1"/>
</dbReference>
<evidence type="ECO:0000313" key="2">
    <source>
        <dbReference type="Proteomes" id="UP000613512"/>
    </source>
</evidence>
<dbReference type="RefSeq" id="WP_188382977.1">
    <property type="nucleotide sequence ID" value="NZ_BMEY01000001.1"/>
</dbReference>
<sequence length="125" mass="14390">MDHRIHQVPKQHALHFPTRKATNVHQQSLDFKKILLEQQQELKVSKHASERLKERDIYLNDNQWKLISEKVVEAKLKGVNDSLVVMNNAALLVSAKNNTVVTAMNLEEAQNRIFTNINGTILIKE</sequence>
<protein>
    <recommendedName>
        <fullName evidence="3">Flagellar protein</fullName>
    </recommendedName>
</protein>
<dbReference type="Proteomes" id="UP000613512">
    <property type="component" value="Unassembled WGS sequence"/>
</dbReference>
<comment type="caution">
    <text evidence="1">The sequence shown here is derived from an EMBL/GenBank/DDBJ whole genome shotgun (WGS) entry which is preliminary data.</text>
</comment>
<gene>
    <name evidence="1" type="ORF">GCM10008025_03730</name>
</gene>
<evidence type="ECO:0008006" key="3">
    <source>
        <dbReference type="Google" id="ProtNLM"/>
    </source>
</evidence>
<evidence type="ECO:0000313" key="1">
    <source>
        <dbReference type="EMBL" id="GGA63056.1"/>
    </source>
</evidence>
<reference evidence="1" key="2">
    <citation type="submission" date="2020-09" db="EMBL/GenBank/DDBJ databases">
        <authorList>
            <person name="Sun Q."/>
            <person name="Zhou Y."/>
        </authorList>
    </citation>
    <scope>NUCLEOTIDE SEQUENCE</scope>
    <source>
        <strain evidence="1">CGMCC 1.12408</strain>
    </source>
</reference>
<organism evidence="1 2">
    <name type="scientific">Ornithinibacillus halotolerans</name>
    <dbReference type="NCBI Taxonomy" id="1274357"/>
    <lineage>
        <taxon>Bacteria</taxon>
        <taxon>Bacillati</taxon>
        <taxon>Bacillota</taxon>
        <taxon>Bacilli</taxon>
        <taxon>Bacillales</taxon>
        <taxon>Bacillaceae</taxon>
        <taxon>Ornithinibacillus</taxon>
    </lineage>
</organism>
<dbReference type="Pfam" id="PF12611">
    <property type="entry name" value="Flagellar_put"/>
    <property type="match status" value="1"/>
</dbReference>
<accession>A0A916RQD4</accession>
<proteinExistence type="predicted"/>
<keyword evidence="2" id="KW-1185">Reference proteome</keyword>